<sequence length="332" mass="37783">MKYKVFIGIDVSKLTIDVHLHGIGASKTFSNEEKGFALFLSWVKKYSKQSEPAEMIICFEHTGMYSIKLATYLNDIGIPFAMLPALQIKQSIGIRRGKNDQIDAQRIAEYAWLHRETIQATLLPAKSILKLQSLLTLRNRLVCDRGGYEATWKEQKKALEGKEHKGIFQVYKSLIMNLTVQVKKIEEQIKAVIESDETVKLNYQLLTSIKCVGPVLAANMIAYTHNFTRFATWRKFACYVGTAPFEHQSGTSIKGRTRVSSLSNKQLKKLIHMVAICACAYNPEMKSYYKRRVSEGKNKMSTLNVIRNKIISRMFAVVNRGSCYVDLMKYAA</sequence>
<dbReference type="InterPro" id="IPR047650">
    <property type="entry name" value="Transpos_IS110"/>
</dbReference>
<feature type="domain" description="Transposase IS116/IS110/IS902 C-terminal" evidence="2">
    <location>
        <begin position="204"/>
        <end position="290"/>
    </location>
</feature>
<dbReference type="GO" id="GO:0006313">
    <property type="term" value="P:DNA transposition"/>
    <property type="evidence" value="ECO:0007669"/>
    <property type="project" value="InterPro"/>
</dbReference>
<organism evidence="4 6">
    <name type="scientific">Mucilaginibacter mallensis</name>
    <dbReference type="NCBI Taxonomy" id="652787"/>
    <lineage>
        <taxon>Bacteria</taxon>
        <taxon>Pseudomonadati</taxon>
        <taxon>Bacteroidota</taxon>
        <taxon>Sphingobacteriia</taxon>
        <taxon>Sphingobacteriales</taxon>
        <taxon>Sphingobacteriaceae</taxon>
        <taxon>Mucilaginibacter</taxon>
    </lineage>
</organism>
<dbReference type="PANTHER" id="PTHR33055">
    <property type="entry name" value="TRANSPOSASE FOR INSERTION SEQUENCE ELEMENT IS1111A"/>
    <property type="match status" value="1"/>
</dbReference>
<evidence type="ECO:0000313" key="6">
    <source>
        <dbReference type="Proteomes" id="UP000199679"/>
    </source>
</evidence>
<dbReference type="EMBL" id="LT629740">
    <property type="protein sequence ID" value="SDS67058.1"/>
    <property type="molecule type" value="Genomic_DNA"/>
</dbReference>
<accession>A0A1H1U3I9</accession>
<dbReference type="InterPro" id="IPR002525">
    <property type="entry name" value="Transp_IS110-like_N"/>
</dbReference>
<evidence type="ECO:0000313" key="5">
    <source>
        <dbReference type="EMBL" id="SDT43990.1"/>
    </source>
</evidence>
<dbReference type="InterPro" id="IPR003346">
    <property type="entry name" value="Transposase_20"/>
</dbReference>
<protein>
    <submittedName>
        <fullName evidence="4">Transposase</fullName>
    </submittedName>
</protein>
<evidence type="ECO:0000259" key="1">
    <source>
        <dbReference type="Pfam" id="PF01548"/>
    </source>
</evidence>
<evidence type="ECO:0000313" key="3">
    <source>
        <dbReference type="EMBL" id="SDR82941.1"/>
    </source>
</evidence>
<gene>
    <name evidence="3" type="ORF">SAMN05216490_0018</name>
    <name evidence="4" type="ORF">SAMN05216490_1583</name>
    <name evidence="5" type="ORF">SAMN05216490_3486</name>
</gene>
<dbReference type="Pfam" id="PF01548">
    <property type="entry name" value="DEDD_Tnp_IS110"/>
    <property type="match status" value="1"/>
</dbReference>
<keyword evidence="6" id="KW-1185">Reference proteome</keyword>
<dbReference type="AlphaFoldDB" id="A0A1H1U3I9"/>
<proteinExistence type="predicted"/>
<reference evidence="4 6" key="1">
    <citation type="submission" date="2016-10" db="EMBL/GenBank/DDBJ databases">
        <authorList>
            <person name="de Groot N.N."/>
        </authorList>
    </citation>
    <scope>NUCLEOTIDE SEQUENCE [LARGE SCALE GENOMIC DNA]</scope>
    <source>
        <strain evidence="4 6">MP1X4</strain>
    </source>
</reference>
<dbReference type="EMBL" id="LT629740">
    <property type="protein sequence ID" value="SDR82941.1"/>
    <property type="molecule type" value="Genomic_DNA"/>
</dbReference>
<dbReference type="PANTHER" id="PTHR33055:SF3">
    <property type="entry name" value="PUTATIVE TRANSPOSASE FOR IS117-RELATED"/>
    <property type="match status" value="1"/>
</dbReference>
<dbReference type="GO" id="GO:0004803">
    <property type="term" value="F:transposase activity"/>
    <property type="evidence" value="ECO:0007669"/>
    <property type="project" value="InterPro"/>
</dbReference>
<evidence type="ECO:0000313" key="4">
    <source>
        <dbReference type="EMBL" id="SDS67058.1"/>
    </source>
</evidence>
<name>A0A1H1U3I9_MUCMA</name>
<dbReference type="OrthoDB" id="964423at2"/>
<feature type="domain" description="Transposase IS110-like N-terminal" evidence="1">
    <location>
        <begin position="7"/>
        <end position="145"/>
    </location>
</feature>
<dbReference type="GO" id="GO:0003677">
    <property type="term" value="F:DNA binding"/>
    <property type="evidence" value="ECO:0007669"/>
    <property type="project" value="InterPro"/>
</dbReference>
<evidence type="ECO:0000259" key="2">
    <source>
        <dbReference type="Pfam" id="PF02371"/>
    </source>
</evidence>
<dbReference type="Proteomes" id="UP000199679">
    <property type="component" value="Chromosome I"/>
</dbReference>
<dbReference type="EMBL" id="LT629740">
    <property type="protein sequence ID" value="SDT43990.1"/>
    <property type="molecule type" value="Genomic_DNA"/>
</dbReference>
<dbReference type="Pfam" id="PF02371">
    <property type="entry name" value="Transposase_20"/>
    <property type="match status" value="1"/>
</dbReference>
<dbReference type="RefSeq" id="WP_091367515.1">
    <property type="nucleotide sequence ID" value="NZ_LT629740.1"/>
</dbReference>